<evidence type="ECO:0000256" key="4">
    <source>
        <dbReference type="ARBA" id="ARBA00022729"/>
    </source>
</evidence>
<dbReference type="SUPFAM" id="SSF53807">
    <property type="entry name" value="Helical backbone' metal receptor"/>
    <property type="match status" value="1"/>
</dbReference>
<dbReference type="HOGENOM" id="CLU_067263_0_0_2"/>
<keyword evidence="7" id="KW-1185">Reference proteome</keyword>
<evidence type="ECO:0000256" key="2">
    <source>
        <dbReference type="ARBA" id="ARBA00022448"/>
    </source>
</evidence>
<evidence type="ECO:0000313" key="6">
    <source>
        <dbReference type="EMBL" id="ADM28405.1"/>
    </source>
</evidence>
<dbReference type="Proteomes" id="UP000001304">
    <property type="component" value="Chromosome"/>
</dbReference>
<dbReference type="EMBL" id="CP002098">
    <property type="protein sequence ID" value="ADM28405.1"/>
    <property type="molecule type" value="Genomic_DNA"/>
</dbReference>
<name>E0SRF1_IGNAA</name>
<dbReference type="GO" id="GO:0030001">
    <property type="term" value="P:metal ion transport"/>
    <property type="evidence" value="ECO:0007669"/>
    <property type="project" value="InterPro"/>
</dbReference>
<organism evidence="6 7">
    <name type="scientific">Ignisphaera aggregans (strain DSM 17230 / JCM 13409 / AQ1.S1)</name>
    <dbReference type="NCBI Taxonomy" id="583356"/>
    <lineage>
        <taxon>Archaea</taxon>
        <taxon>Thermoproteota</taxon>
        <taxon>Thermoprotei</taxon>
        <taxon>Desulfurococcales</taxon>
        <taxon>Desulfurococcaceae</taxon>
        <taxon>Ignisphaera</taxon>
    </lineage>
</organism>
<evidence type="ECO:0000256" key="5">
    <source>
        <dbReference type="SAM" id="Phobius"/>
    </source>
</evidence>
<dbReference type="BioCyc" id="IAGG583356:GHAH-1595-MONOMER"/>
<dbReference type="STRING" id="583356.Igag_1603"/>
<accession>E0SRF1</accession>
<keyword evidence="5" id="KW-0472">Membrane</keyword>
<dbReference type="KEGG" id="iag:Igag_1603"/>
<dbReference type="PANTHER" id="PTHR42953:SF1">
    <property type="entry name" value="METAL-BINDING PROTEIN HI_0362-RELATED"/>
    <property type="match status" value="1"/>
</dbReference>
<dbReference type="Pfam" id="PF01297">
    <property type="entry name" value="ZnuA"/>
    <property type="match status" value="1"/>
</dbReference>
<dbReference type="InterPro" id="IPR050492">
    <property type="entry name" value="Bact_metal-bind_prot9"/>
</dbReference>
<dbReference type="GO" id="GO:0046872">
    <property type="term" value="F:metal ion binding"/>
    <property type="evidence" value="ECO:0007669"/>
    <property type="project" value="UniProtKB-KW"/>
</dbReference>
<keyword evidence="4" id="KW-0732">Signal</keyword>
<keyword evidence="5" id="KW-0812">Transmembrane</keyword>
<protein>
    <submittedName>
        <fullName evidence="6">Periplasmic solute binding protein</fullName>
    </submittedName>
</protein>
<dbReference type="AlphaFoldDB" id="E0SRF1"/>
<evidence type="ECO:0000256" key="1">
    <source>
        <dbReference type="ARBA" id="ARBA00004196"/>
    </source>
</evidence>
<reference evidence="6 7" key="1">
    <citation type="journal article" date="2010" name="Stand. Genomic Sci.">
        <title>Complete genome sequence of Ignisphaera aggregans type strain (AQ1.S1).</title>
        <authorList>
            <person name="Goker M."/>
            <person name="Held B."/>
            <person name="Lapidus A."/>
            <person name="Nolan M."/>
            <person name="Spring S."/>
            <person name="Yasawong M."/>
            <person name="Lucas S."/>
            <person name="Glavina Del Rio T."/>
            <person name="Tice H."/>
            <person name="Cheng J.F."/>
            <person name="Goodwin L."/>
            <person name="Tapia R."/>
            <person name="Pitluck S."/>
            <person name="Liolios K."/>
            <person name="Ivanova N."/>
            <person name="Mavromatis K."/>
            <person name="Mikhailova N."/>
            <person name="Pati A."/>
            <person name="Chen A."/>
            <person name="Palaniappan K."/>
            <person name="Brambilla E."/>
            <person name="Land M."/>
            <person name="Hauser L."/>
            <person name="Chang Y.J."/>
            <person name="Jeffries C.D."/>
            <person name="Brettin T."/>
            <person name="Detter J.C."/>
            <person name="Han C."/>
            <person name="Rohde M."/>
            <person name="Sikorski J."/>
            <person name="Woyke T."/>
            <person name="Bristow J."/>
            <person name="Eisen J.A."/>
            <person name="Markowitz V."/>
            <person name="Hugenholtz P."/>
            <person name="Kyrpides N.C."/>
            <person name="Klenk H.P."/>
        </authorList>
    </citation>
    <scope>NUCLEOTIDE SEQUENCE [LARGE SCALE GENOMIC DNA]</scope>
    <source>
        <strain evidence="7">DSM 17230 / JCM 13409 / AQ1.S1</strain>
    </source>
</reference>
<keyword evidence="2" id="KW-0813">Transport</keyword>
<evidence type="ECO:0000256" key="3">
    <source>
        <dbReference type="ARBA" id="ARBA00022723"/>
    </source>
</evidence>
<dbReference type="Gene3D" id="3.40.50.1980">
    <property type="entry name" value="Nitrogenase molybdenum iron protein domain"/>
    <property type="match status" value="1"/>
</dbReference>
<keyword evidence="3" id="KW-0479">Metal-binding</keyword>
<keyword evidence="5" id="KW-1133">Transmembrane helix</keyword>
<evidence type="ECO:0000313" key="7">
    <source>
        <dbReference type="Proteomes" id="UP000001304"/>
    </source>
</evidence>
<sequence length="332" mass="37559">MRITVISILITLLITMNTSVAISLGLANNDNGLTIVITFPWLYKDLSRILCGNDSIIYLLRPGIDPHEYMLTPSDVENLRKADIIISTAHTHFEIRIRELVDEGELKAKLIEIPSIPNITILTNPATGQPNYHALLFYPDNYIAFLEYLRNILVSTRPECSNIYSSKIDSLIDEIRNISVNTPKLDKYIAILDTLVLQYIGYWLGIRNVFIIQKEHDAPIIPNDVIMAENILKNNTNVIILTTNSSSAYSLLIEMSEKYNRPILVLPDIVATNSIIDTLEYVSKLSIQSLSTSSTKPSANLYNVDVRVLLYIIIAIAILIAIVLLYRRWVRM</sequence>
<comment type="subcellular location">
    <subcellularLocation>
        <location evidence="1">Cell envelope</location>
    </subcellularLocation>
</comment>
<feature type="transmembrane region" description="Helical" evidence="5">
    <location>
        <begin position="308"/>
        <end position="326"/>
    </location>
</feature>
<dbReference type="InterPro" id="IPR006127">
    <property type="entry name" value="ZnuA-like"/>
</dbReference>
<dbReference type="PANTHER" id="PTHR42953">
    <property type="entry name" value="HIGH-AFFINITY ZINC UPTAKE SYSTEM PROTEIN ZNUA-RELATED"/>
    <property type="match status" value="1"/>
</dbReference>
<gene>
    <name evidence="6" type="ordered locus">Igag_1603</name>
</gene>
<proteinExistence type="predicted"/>